<dbReference type="Proteomes" id="UP000743370">
    <property type="component" value="Unassembled WGS sequence"/>
</dbReference>
<reference evidence="1 2" key="1">
    <citation type="submission" date="2020-05" db="EMBL/GenBank/DDBJ databases">
        <title>Vigna angularis (adzuki bean) Var. LongXiaoDou No. 4 denovo assembly.</title>
        <authorList>
            <person name="Xiang H."/>
        </authorList>
    </citation>
    <scope>NUCLEOTIDE SEQUENCE [LARGE SCALE GENOMIC DNA]</scope>
    <source>
        <tissue evidence="1">Leaf</tissue>
    </source>
</reference>
<gene>
    <name evidence="1" type="ORF">HKW66_Vig0125370</name>
</gene>
<evidence type="ECO:0000313" key="1">
    <source>
        <dbReference type="EMBL" id="KAG2391702.1"/>
    </source>
</evidence>
<organism evidence="1 2">
    <name type="scientific">Phaseolus angularis</name>
    <name type="common">Azuki bean</name>
    <name type="synonym">Vigna angularis</name>
    <dbReference type="NCBI Taxonomy" id="3914"/>
    <lineage>
        <taxon>Eukaryota</taxon>
        <taxon>Viridiplantae</taxon>
        <taxon>Streptophyta</taxon>
        <taxon>Embryophyta</taxon>
        <taxon>Tracheophyta</taxon>
        <taxon>Spermatophyta</taxon>
        <taxon>Magnoliopsida</taxon>
        <taxon>eudicotyledons</taxon>
        <taxon>Gunneridae</taxon>
        <taxon>Pentapetalae</taxon>
        <taxon>rosids</taxon>
        <taxon>fabids</taxon>
        <taxon>Fabales</taxon>
        <taxon>Fabaceae</taxon>
        <taxon>Papilionoideae</taxon>
        <taxon>50 kb inversion clade</taxon>
        <taxon>NPAAA clade</taxon>
        <taxon>indigoferoid/millettioid clade</taxon>
        <taxon>Phaseoleae</taxon>
        <taxon>Vigna</taxon>
    </lineage>
</organism>
<protein>
    <submittedName>
        <fullName evidence="1">Uncharacterized protein</fullName>
    </submittedName>
</protein>
<evidence type="ECO:0000313" key="2">
    <source>
        <dbReference type="Proteomes" id="UP000743370"/>
    </source>
</evidence>
<name>A0A8T0K633_PHAAN</name>
<dbReference type="AlphaFoldDB" id="A0A8T0K633"/>
<accession>A0A8T0K633</accession>
<sequence length="120" mass="13904">MLRFLVSFYQSMDSNSLIKIRFPNRIQALTVLASLSWNEFLVFLFRLTSVKSFFFLLNPFDFLKTAREVQSIEEAYKELAMDGRDFVVLKELAIELKIDDVVLAKLGVMASLQVHHHFVG</sequence>
<proteinExistence type="predicted"/>
<dbReference type="EMBL" id="JABFOF010000007">
    <property type="protein sequence ID" value="KAG2391702.1"/>
    <property type="molecule type" value="Genomic_DNA"/>
</dbReference>
<comment type="caution">
    <text evidence="1">The sequence shown here is derived from an EMBL/GenBank/DDBJ whole genome shotgun (WGS) entry which is preliminary data.</text>
</comment>